<feature type="transmembrane region" description="Helical" evidence="9">
    <location>
        <begin position="334"/>
        <end position="356"/>
    </location>
</feature>
<dbReference type="EMBL" id="CP122539">
    <property type="protein sequence ID" value="WGH74575.1"/>
    <property type="molecule type" value="Genomic_DNA"/>
</dbReference>
<organism evidence="10 11">
    <name type="scientific">Tenacibaculum tangerinum</name>
    <dbReference type="NCBI Taxonomy" id="3038772"/>
    <lineage>
        <taxon>Bacteria</taxon>
        <taxon>Pseudomonadati</taxon>
        <taxon>Bacteroidota</taxon>
        <taxon>Flavobacteriia</taxon>
        <taxon>Flavobacteriales</taxon>
        <taxon>Flavobacteriaceae</taxon>
        <taxon>Tenacibaculum</taxon>
    </lineage>
</organism>
<feature type="transmembrane region" description="Helical" evidence="9">
    <location>
        <begin position="404"/>
        <end position="420"/>
    </location>
</feature>
<keyword evidence="6" id="KW-0029">Amino-acid transport</keyword>
<evidence type="ECO:0000256" key="1">
    <source>
        <dbReference type="ARBA" id="ARBA00004651"/>
    </source>
</evidence>
<keyword evidence="11" id="KW-1185">Reference proteome</keyword>
<dbReference type="InterPro" id="IPR004685">
    <property type="entry name" value="Brnchd-chn_aa_trnsp_Livcs"/>
</dbReference>
<dbReference type="PANTHER" id="PTHR30588:SF0">
    <property type="entry name" value="BRANCHED-CHAIN AMINO ACID PERMEASE BRNQ"/>
    <property type="match status" value="1"/>
</dbReference>
<gene>
    <name evidence="10" type="primary">brnQ</name>
    <name evidence="10" type="ORF">P8625_10790</name>
</gene>
<keyword evidence="7 9" id="KW-1133">Transmembrane helix</keyword>
<evidence type="ECO:0000313" key="10">
    <source>
        <dbReference type="EMBL" id="WGH74575.1"/>
    </source>
</evidence>
<keyword evidence="5 9" id="KW-0812">Transmembrane</keyword>
<feature type="transmembrane region" description="Helical" evidence="9">
    <location>
        <begin position="73"/>
        <end position="95"/>
    </location>
</feature>
<proteinExistence type="inferred from homology"/>
<evidence type="ECO:0000256" key="2">
    <source>
        <dbReference type="ARBA" id="ARBA00008540"/>
    </source>
</evidence>
<feature type="transmembrane region" description="Helical" evidence="9">
    <location>
        <begin position="144"/>
        <end position="165"/>
    </location>
</feature>
<keyword evidence="8 9" id="KW-0472">Membrane</keyword>
<accession>A0ABY8KZT0</accession>
<dbReference type="Proteomes" id="UP001232001">
    <property type="component" value="Chromosome"/>
</dbReference>
<dbReference type="PANTHER" id="PTHR30588">
    <property type="entry name" value="BRANCHED-CHAIN AMINO ACID TRANSPORT SYSTEM 2 CARRIER PROTEIN"/>
    <property type="match status" value="1"/>
</dbReference>
<feature type="transmembrane region" description="Helical" evidence="9">
    <location>
        <begin position="115"/>
        <end position="132"/>
    </location>
</feature>
<feature type="transmembrane region" description="Helical" evidence="9">
    <location>
        <begin position="219"/>
        <end position="250"/>
    </location>
</feature>
<evidence type="ECO:0000256" key="7">
    <source>
        <dbReference type="ARBA" id="ARBA00022989"/>
    </source>
</evidence>
<evidence type="ECO:0000256" key="3">
    <source>
        <dbReference type="ARBA" id="ARBA00022448"/>
    </source>
</evidence>
<keyword evidence="3" id="KW-0813">Transport</keyword>
<keyword evidence="4" id="KW-1003">Cell membrane</keyword>
<evidence type="ECO:0000256" key="4">
    <source>
        <dbReference type="ARBA" id="ARBA00022475"/>
    </source>
</evidence>
<feature type="transmembrane region" description="Helical" evidence="9">
    <location>
        <begin position="308"/>
        <end position="328"/>
    </location>
</feature>
<feature type="transmembrane region" description="Helical" evidence="9">
    <location>
        <begin position="185"/>
        <end position="207"/>
    </location>
</feature>
<comment type="subcellular location">
    <subcellularLocation>
        <location evidence="1">Cell membrane</location>
        <topology evidence="1">Multi-pass membrane protein</topology>
    </subcellularLocation>
</comment>
<dbReference type="RefSeq" id="WP_279650466.1">
    <property type="nucleotide sequence ID" value="NZ_CP122539.1"/>
</dbReference>
<comment type="similarity">
    <text evidence="2">Belongs to the branched chain amino acid transporter family.</text>
</comment>
<dbReference type="Pfam" id="PF05525">
    <property type="entry name" value="Branch_AA_trans"/>
    <property type="match status" value="1"/>
</dbReference>
<evidence type="ECO:0000256" key="6">
    <source>
        <dbReference type="ARBA" id="ARBA00022970"/>
    </source>
</evidence>
<evidence type="ECO:0000256" key="9">
    <source>
        <dbReference type="SAM" id="Phobius"/>
    </source>
</evidence>
<feature type="transmembrane region" description="Helical" evidence="9">
    <location>
        <begin position="38"/>
        <end position="61"/>
    </location>
</feature>
<dbReference type="NCBIfam" id="TIGR00796">
    <property type="entry name" value="livcs"/>
    <property type="match status" value="1"/>
</dbReference>
<feature type="transmembrane region" description="Helical" evidence="9">
    <location>
        <begin position="7"/>
        <end position="26"/>
    </location>
</feature>
<sequence>MHKTKEIFINGFALFSMFFGAGNLILPPFLGKNAGDLWFWVTIGFFITAVFIPMIGILAHAKLQGTMYDFGKKVSPAFSLIYCFVVYAICITLPAPRTASVTHEMAIAPYFQQSSSLLTSTIYFGLVFLFVINRSKVLTILGKFLTPLIIVILLAIIFVGISTAPEIVINSTTLQHPFVDGVLEGYQTFDAIASIVVGGVLVISMNFNSNSTFEEKKEVIIKAGIIAGLGLLIIYTGLIYIGFLFSATFGENATRTAILNSLSYQTLGNIGSVFLSVLVALACFTTAVGIITGTADYFKGACNNSQKIFIVTAVIGCLLGVAMGQLNVGHIINIALPALMFIYPITIVLILLNVFPVKYASPLVFKIVIGVTFLFSIPDFLGFFIHNTSLTDIKTHLPLADKNLGWVLPAAISFILANVIQKRKDRLTPLNDS</sequence>
<protein>
    <submittedName>
        <fullName evidence="10">Branched-chain amino acid transport system II carrier protein</fullName>
    </submittedName>
</protein>
<name>A0ABY8KZT0_9FLAO</name>
<dbReference type="Gene3D" id="1.20.1740.10">
    <property type="entry name" value="Amino acid/polyamine transporter I"/>
    <property type="match status" value="1"/>
</dbReference>
<reference evidence="10 11" key="1">
    <citation type="submission" date="2023-04" db="EMBL/GenBank/DDBJ databases">
        <title>Tenacibaculum tangerinum sp. nov., isolated from sea tidal flat of South Korea.</title>
        <authorList>
            <person name="Lee S.H."/>
            <person name="Kim J.-J."/>
        </authorList>
    </citation>
    <scope>NUCLEOTIDE SEQUENCE [LARGE SCALE GENOMIC DNA]</scope>
    <source>
        <strain evidence="10 11">GRR-S3-23</strain>
    </source>
</reference>
<feature type="transmembrane region" description="Helical" evidence="9">
    <location>
        <begin position="363"/>
        <end position="384"/>
    </location>
</feature>
<evidence type="ECO:0000256" key="8">
    <source>
        <dbReference type="ARBA" id="ARBA00023136"/>
    </source>
</evidence>
<feature type="transmembrane region" description="Helical" evidence="9">
    <location>
        <begin position="270"/>
        <end position="296"/>
    </location>
</feature>
<evidence type="ECO:0000313" key="11">
    <source>
        <dbReference type="Proteomes" id="UP001232001"/>
    </source>
</evidence>
<evidence type="ECO:0000256" key="5">
    <source>
        <dbReference type="ARBA" id="ARBA00022692"/>
    </source>
</evidence>